<dbReference type="PANTHER" id="PTHR37468:SF1">
    <property type="entry name" value="SULFATE TRANSPORTER CYSZ"/>
    <property type="match status" value="1"/>
</dbReference>
<feature type="transmembrane region" description="Helical" evidence="10">
    <location>
        <begin position="179"/>
        <end position="198"/>
    </location>
</feature>
<comment type="caution">
    <text evidence="11">The sequence shown here is derived from an EMBL/GenBank/DDBJ whole genome shotgun (WGS) entry which is preliminary data.</text>
</comment>
<dbReference type="GO" id="GO:0005886">
    <property type="term" value="C:plasma membrane"/>
    <property type="evidence" value="ECO:0007669"/>
    <property type="project" value="TreeGrafter"/>
</dbReference>
<protein>
    <recommendedName>
        <fullName evidence="13">CysZ protein</fullName>
    </recommendedName>
</protein>
<keyword evidence="2" id="KW-0813">Transport</keyword>
<evidence type="ECO:0000256" key="7">
    <source>
        <dbReference type="ARBA" id="ARBA00022989"/>
    </source>
</evidence>
<feature type="transmembrane region" description="Helical" evidence="10">
    <location>
        <begin position="87"/>
        <end position="115"/>
    </location>
</feature>
<feature type="transmembrane region" description="Helical" evidence="10">
    <location>
        <begin position="219"/>
        <end position="244"/>
    </location>
</feature>
<dbReference type="GO" id="GO:0009675">
    <property type="term" value="F:high-affinity sulfate:proton symporter activity"/>
    <property type="evidence" value="ECO:0007669"/>
    <property type="project" value="TreeGrafter"/>
</dbReference>
<gene>
    <name evidence="11" type="ORF">F6B40_13905</name>
</gene>
<organism evidence="11 12">
    <name type="scientific">Microbacterium caowuchunii</name>
    <dbReference type="NCBI Taxonomy" id="2614638"/>
    <lineage>
        <taxon>Bacteria</taxon>
        <taxon>Bacillati</taxon>
        <taxon>Actinomycetota</taxon>
        <taxon>Actinomycetes</taxon>
        <taxon>Micrococcales</taxon>
        <taxon>Microbacteriaceae</taxon>
        <taxon>Microbacterium</taxon>
    </lineage>
</organism>
<dbReference type="GO" id="GO:0019344">
    <property type="term" value="P:cysteine biosynthetic process"/>
    <property type="evidence" value="ECO:0007669"/>
    <property type="project" value="TreeGrafter"/>
</dbReference>
<sequence length="269" mass="28005">MSDPHDPADTPERRTAAGEFFAGFRILFGGFGWWRMRPGLMLLGLLPAAIVSLALGAGLITLGFWIAPLTTAVTPFAEGWPGLWSTLLRVAVGAAIFGGALLLSAALFTALTLLIGEPFYDRIWRSVEATETGAPPDRDPGFWSGVTDAGSLIVRGALAALVAFALGLIPLVGGVLGTVTGVLLSGWILADELSARALTARGIGHVERRALLRGRRARALGFGVATQLCFLIPLGAVLTMPAAVVGATRLSHGVLPDTTASRALADSEE</sequence>
<evidence type="ECO:0000256" key="2">
    <source>
        <dbReference type="ARBA" id="ARBA00022448"/>
    </source>
</evidence>
<evidence type="ECO:0000256" key="6">
    <source>
        <dbReference type="ARBA" id="ARBA00022692"/>
    </source>
</evidence>
<dbReference type="Proteomes" id="UP000326838">
    <property type="component" value="Unassembled WGS sequence"/>
</dbReference>
<dbReference type="Pfam" id="PF07264">
    <property type="entry name" value="EI24"/>
    <property type="match status" value="1"/>
</dbReference>
<reference evidence="12" key="1">
    <citation type="submission" date="2019-09" db="EMBL/GenBank/DDBJ databases">
        <title>Mumia zhuanghuii sp. nov. isolated from the intestinal contents of plateau pika (Ochotona curzoniae) in the Qinghai-Tibet plateau of China.</title>
        <authorList>
            <person name="Tian Z."/>
        </authorList>
    </citation>
    <scope>NUCLEOTIDE SEQUENCE [LARGE SCALE GENOMIC DNA]</scope>
    <source>
        <strain evidence="12">L-033</strain>
    </source>
</reference>
<evidence type="ECO:0000256" key="10">
    <source>
        <dbReference type="SAM" id="Phobius"/>
    </source>
</evidence>
<name>A0A5N0T6N9_9MICO</name>
<keyword evidence="3" id="KW-1003">Cell membrane</keyword>
<feature type="transmembrane region" description="Helical" evidence="10">
    <location>
        <begin position="41"/>
        <end position="67"/>
    </location>
</feature>
<feature type="transmembrane region" description="Helical" evidence="10">
    <location>
        <begin position="16"/>
        <end position="34"/>
    </location>
</feature>
<dbReference type="RefSeq" id="WP_150895039.1">
    <property type="nucleotide sequence ID" value="NZ_VYUY01000019.1"/>
</dbReference>
<keyword evidence="8" id="KW-0764">Sulfate transport</keyword>
<keyword evidence="9 10" id="KW-0472">Membrane</keyword>
<evidence type="ECO:0000256" key="8">
    <source>
        <dbReference type="ARBA" id="ARBA00023032"/>
    </source>
</evidence>
<keyword evidence="6 10" id="KW-0812">Transmembrane</keyword>
<proteinExistence type="predicted"/>
<keyword evidence="5" id="KW-0028">Amino-acid biosynthesis</keyword>
<evidence type="ECO:0000256" key="4">
    <source>
        <dbReference type="ARBA" id="ARBA00022519"/>
    </source>
</evidence>
<keyword evidence="4" id="KW-0997">Cell inner membrane</keyword>
<evidence type="ECO:0000313" key="11">
    <source>
        <dbReference type="EMBL" id="KAA9130715.1"/>
    </source>
</evidence>
<dbReference type="GO" id="GO:0000103">
    <property type="term" value="P:sulfate assimilation"/>
    <property type="evidence" value="ECO:0007669"/>
    <property type="project" value="TreeGrafter"/>
</dbReference>
<evidence type="ECO:0000256" key="3">
    <source>
        <dbReference type="ARBA" id="ARBA00022475"/>
    </source>
</evidence>
<dbReference type="InterPro" id="IPR050480">
    <property type="entry name" value="CysZ-like"/>
</dbReference>
<evidence type="ECO:0000256" key="5">
    <source>
        <dbReference type="ARBA" id="ARBA00022605"/>
    </source>
</evidence>
<keyword evidence="7 10" id="KW-1133">Transmembrane helix</keyword>
<dbReference type="AlphaFoldDB" id="A0A5N0T6N9"/>
<evidence type="ECO:0000313" key="12">
    <source>
        <dbReference type="Proteomes" id="UP000326838"/>
    </source>
</evidence>
<keyword evidence="12" id="KW-1185">Reference proteome</keyword>
<dbReference type="PANTHER" id="PTHR37468">
    <property type="entry name" value="SULFATE TRANSPORTER CYSZ"/>
    <property type="match status" value="1"/>
</dbReference>
<evidence type="ECO:0000256" key="9">
    <source>
        <dbReference type="ARBA" id="ARBA00023136"/>
    </source>
</evidence>
<evidence type="ECO:0000256" key="1">
    <source>
        <dbReference type="ARBA" id="ARBA00004141"/>
    </source>
</evidence>
<dbReference type="InterPro" id="IPR059112">
    <property type="entry name" value="CysZ/EI24"/>
</dbReference>
<accession>A0A5N0T6N9</accession>
<comment type="subcellular location">
    <subcellularLocation>
        <location evidence="1">Membrane</location>
        <topology evidence="1">Multi-pass membrane protein</topology>
    </subcellularLocation>
</comment>
<evidence type="ECO:0008006" key="13">
    <source>
        <dbReference type="Google" id="ProtNLM"/>
    </source>
</evidence>
<dbReference type="EMBL" id="VYUY01000019">
    <property type="protein sequence ID" value="KAA9130715.1"/>
    <property type="molecule type" value="Genomic_DNA"/>
</dbReference>